<name>A0AAN8WXV4_HALRR</name>
<dbReference type="Proteomes" id="UP001381693">
    <property type="component" value="Unassembled WGS sequence"/>
</dbReference>
<gene>
    <name evidence="1" type="ORF">SK128_003154</name>
</gene>
<reference evidence="1 2" key="1">
    <citation type="submission" date="2023-11" db="EMBL/GenBank/DDBJ databases">
        <title>Halocaridina rubra genome assembly.</title>
        <authorList>
            <person name="Smith C."/>
        </authorList>
    </citation>
    <scope>NUCLEOTIDE SEQUENCE [LARGE SCALE GENOMIC DNA]</scope>
    <source>
        <strain evidence="1">EP-1</strain>
        <tissue evidence="1">Whole</tissue>
    </source>
</reference>
<proteinExistence type="predicted"/>
<sequence>MRQRCQRGNVSMCGQHLRCFLSGCCTTSSMLHEKYSSLLLQVMYGRRSYLCSTKLRPPSRFSNYLSIRPVNHN</sequence>
<keyword evidence="2" id="KW-1185">Reference proteome</keyword>
<evidence type="ECO:0000313" key="2">
    <source>
        <dbReference type="Proteomes" id="UP001381693"/>
    </source>
</evidence>
<dbReference type="EMBL" id="JAXCGZ010016987">
    <property type="protein sequence ID" value="KAK7069284.1"/>
    <property type="molecule type" value="Genomic_DNA"/>
</dbReference>
<accession>A0AAN8WXV4</accession>
<comment type="caution">
    <text evidence="1">The sequence shown here is derived from an EMBL/GenBank/DDBJ whole genome shotgun (WGS) entry which is preliminary data.</text>
</comment>
<protein>
    <submittedName>
        <fullName evidence="1">Uncharacterized protein</fullName>
    </submittedName>
</protein>
<organism evidence="1 2">
    <name type="scientific">Halocaridina rubra</name>
    <name type="common">Hawaiian red shrimp</name>
    <dbReference type="NCBI Taxonomy" id="373956"/>
    <lineage>
        <taxon>Eukaryota</taxon>
        <taxon>Metazoa</taxon>
        <taxon>Ecdysozoa</taxon>
        <taxon>Arthropoda</taxon>
        <taxon>Crustacea</taxon>
        <taxon>Multicrustacea</taxon>
        <taxon>Malacostraca</taxon>
        <taxon>Eumalacostraca</taxon>
        <taxon>Eucarida</taxon>
        <taxon>Decapoda</taxon>
        <taxon>Pleocyemata</taxon>
        <taxon>Caridea</taxon>
        <taxon>Atyoidea</taxon>
        <taxon>Atyidae</taxon>
        <taxon>Halocaridina</taxon>
    </lineage>
</organism>
<evidence type="ECO:0000313" key="1">
    <source>
        <dbReference type="EMBL" id="KAK7069284.1"/>
    </source>
</evidence>
<dbReference type="AlphaFoldDB" id="A0AAN8WXV4"/>